<dbReference type="Gene3D" id="3.40.710.10">
    <property type="entry name" value="DD-peptidase/beta-lactamase superfamily"/>
    <property type="match status" value="1"/>
</dbReference>
<evidence type="ECO:0000313" key="2">
    <source>
        <dbReference type="EMBL" id="MBB4140268.1"/>
    </source>
</evidence>
<organism evidence="2 3">
    <name type="scientific">Microbacterium invictum</name>
    <dbReference type="NCBI Taxonomy" id="515415"/>
    <lineage>
        <taxon>Bacteria</taxon>
        <taxon>Bacillati</taxon>
        <taxon>Actinomycetota</taxon>
        <taxon>Actinomycetes</taxon>
        <taxon>Micrococcales</taxon>
        <taxon>Microbacteriaceae</taxon>
        <taxon>Microbacterium</taxon>
    </lineage>
</organism>
<protein>
    <submittedName>
        <fullName evidence="2">CubicO group peptidase (Beta-lactamase class C family)</fullName>
    </submittedName>
</protein>
<gene>
    <name evidence="2" type="ORF">BKA10_002062</name>
</gene>
<dbReference type="AlphaFoldDB" id="A0AA40VNC5"/>
<dbReference type="PANTHER" id="PTHR43319:SF3">
    <property type="entry name" value="BETA-LACTAMASE-RELATED DOMAIN-CONTAINING PROTEIN"/>
    <property type="match status" value="1"/>
</dbReference>
<feature type="domain" description="Beta-lactamase-related" evidence="1">
    <location>
        <begin position="25"/>
        <end position="357"/>
    </location>
</feature>
<dbReference type="InterPro" id="IPR012338">
    <property type="entry name" value="Beta-lactam/transpept-like"/>
</dbReference>
<dbReference type="EMBL" id="JACIFH010000001">
    <property type="protein sequence ID" value="MBB4140268.1"/>
    <property type="molecule type" value="Genomic_DNA"/>
</dbReference>
<comment type="caution">
    <text evidence="2">The sequence shown here is derived from an EMBL/GenBank/DDBJ whole genome shotgun (WGS) entry which is preliminary data.</text>
</comment>
<name>A0AA40VNC5_9MICO</name>
<accession>A0AA40VNC5</accession>
<reference evidence="2 3" key="1">
    <citation type="submission" date="2020-08" db="EMBL/GenBank/DDBJ databases">
        <title>Sequencing the genomes of 1000 actinobacteria strains.</title>
        <authorList>
            <person name="Klenk H.-P."/>
        </authorList>
    </citation>
    <scope>NUCLEOTIDE SEQUENCE [LARGE SCALE GENOMIC DNA]</scope>
    <source>
        <strain evidence="2 3">DSM 19600</strain>
    </source>
</reference>
<evidence type="ECO:0000313" key="3">
    <source>
        <dbReference type="Proteomes" id="UP000549113"/>
    </source>
</evidence>
<dbReference type="PANTHER" id="PTHR43319">
    <property type="entry name" value="BETA-LACTAMASE-RELATED"/>
    <property type="match status" value="1"/>
</dbReference>
<dbReference type="Proteomes" id="UP000549113">
    <property type="component" value="Unassembled WGS sequence"/>
</dbReference>
<dbReference type="SUPFAM" id="SSF56601">
    <property type="entry name" value="beta-lactamase/transpeptidase-like"/>
    <property type="match status" value="1"/>
</dbReference>
<dbReference type="RefSeq" id="WP_183499828.1">
    <property type="nucleotide sequence ID" value="NZ_BAABCO010000002.1"/>
</dbReference>
<dbReference type="InterPro" id="IPR052907">
    <property type="entry name" value="Beta-lactamase/esterase"/>
</dbReference>
<dbReference type="Pfam" id="PF00144">
    <property type="entry name" value="Beta-lactamase"/>
    <property type="match status" value="1"/>
</dbReference>
<dbReference type="InterPro" id="IPR001466">
    <property type="entry name" value="Beta-lactam-related"/>
</dbReference>
<proteinExistence type="predicted"/>
<keyword evidence="3" id="KW-1185">Reference proteome</keyword>
<evidence type="ECO:0000259" key="1">
    <source>
        <dbReference type="Pfam" id="PF00144"/>
    </source>
</evidence>
<sequence length="384" mass="40246">MTYAVPAPWHVSSSGTADAPFDELRDILARVVAAQGGGGAALAIYRDGRPVVDLVSGGYAEDSVQSVFSVSKAIAAVQVVRLHADGRLDLDAPVGDCWPEFRKSSTVGLTTRMVLAHQSGIPAVDPTFTLEALAAGAEDAAVAAQEPYWQPGTAHGYHAFTYGTLIDGVVRRATGRGIAEHIRDEITAPLGADTWFGISDAVADRVRPVLRPRTAVTDRVVRTADAAVIPPGQIGRIARTRDVYNDPLFRTAGFPAVGAISDARSLARIFAATLGPVEGVRLLDTDALAELTSPRAIGFDRVLGIPISFGSGVQLPFPQLPLLGPRSFGHEGAGGSVVFADPEWGISVGYVTDMFPPLMGAGVGFDTLLATIRHALVHNGKALS</sequence>